<dbReference type="STRING" id="2594813.A0A395MRU1"/>
<feature type="region of interest" description="Disordered" evidence="1">
    <location>
        <begin position="1"/>
        <end position="142"/>
    </location>
</feature>
<feature type="compositionally biased region" description="Basic and acidic residues" evidence="1">
    <location>
        <begin position="271"/>
        <end position="282"/>
    </location>
</feature>
<feature type="compositionally biased region" description="Polar residues" evidence="1">
    <location>
        <begin position="345"/>
        <end position="363"/>
    </location>
</feature>
<feature type="compositionally biased region" description="Low complexity" evidence="1">
    <location>
        <begin position="327"/>
        <end position="339"/>
    </location>
</feature>
<comment type="caution">
    <text evidence="2">The sequence shown here is derived from an EMBL/GenBank/DDBJ whole genome shotgun (WGS) entry which is preliminary data.</text>
</comment>
<evidence type="ECO:0008006" key="4">
    <source>
        <dbReference type="Google" id="ProtNLM"/>
    </source>
</evidence>
<feature type="compositionally biased region" description="Low complexity" evidence="1">
    <location>
        <begin position="520"/>
        <end position="533"/>
    </location>
</feature>
<evidence type="ECO:0000313" key="3">
    <source>
        <dbReference type="Proteomes" id="UP000265631"/>
    </source>
</evidence>
<feature type="compositionally biased region" description="Basic and acidic residues" evidence="1">
    <location>
        <begin position="172"/>
        <end position="194"/>
    </location>
</feature>
<feature type="region of interest" description="Disordered" evidence="1">
    <location>
        <begin position="155"/>
        <end position="549"/>
    </location>
</feature>
<feature type="compositionally biased region" description="Low complexity" evidence="1">
    <location>
        <begin position="497"/>
        <end position="510"/>
    </location>
</feature>
<dbReference type="EMBL" id="PXXK01000130">
    <property type="protein sequence ID" value="RFN50652.1"/>
    <property type="molecule type" value="Genomic_DNA"/>
</dbReference>
<organism evidence="2 3">
    <name type="scientific">Fusarium flagelliforme</name>
    <dbReference type="NCBI Taxonomy" id="2675880"/>
    <lineage>
        <taxon>Eukaryota</taxon>
        <taxon>Fungi</taxon>
        <taxon>Dikarya</taxon>
        <taxon>Ascomycota</taxon>
        <taxon>Pezizomycotina</taxon>
        <taxon>Sordariomycetes</taxon>
        <taxon>Hypocreomycetidae</taxon>
        <taxon>Hypocreales</taxon>
        <taxon>Nectriaceae</taxon>
        <taxon>Fusarium</taxon>
        <taxon>Fusarium incarnatum-equiseti species complex</taxon>
    </lineage>
</organism>
<reference evidence="2 3" key="1">
    <citation type="journal article" date="2018" name="PLoS Pathog.">
        <title>Evolution of structural diversity of trichothecenes, a family of toxins produced by plant pathogenic and entomopathogenic fungi.</title>
        <authorList>
            <person name="Proctor R.H."/>
            <person name="McCormick S.P."/>
            <person name="Kim H.S."/>
            <person name="Cardoza R.E."/>
            <person name="Stanley A.M."/>
            <person name="Lindo L."/>
            <person name="Kelly A."/>
            <person name="Brown D.W."/>
            <person name="Lee T."/>
            <person name="Vaughan M.M."/>
            <person name="Alexander N.J."/>
            <person name="Busman M."/>
            <person name="Gutierrez S."/>
        </authorList>
    </citation>
    <scope>NUCLEOTIDE SEQUENCE [LARGE SCALE GENOMIC DNA]</scope>
    <source>
        <strain evidence="2 3">NRRL 13405</strain>
    </source>
</reference>
<feature type="compositionally biased region" description="Polar residues" evidence="1">
    <location>
        <begin position="295"/>
        <end position="305"/>
    </location>
</feature>
<feature type="compositionally biased region" description="Basic and acidic residues" evidence="1">
    <location>
        <begin position="403"/>
        <end position="451"/>
    </location>
</feature>
<evidence type="ECO:0000256" key="1">
    <source>
        <dbReference type="SAM" id="MobiDB-lite"/>
    </source>
</evidence>
<keyword evidence="3" id="KW-1185">Reference proteome</keyword>
<accession>A0A395MRU1</accession>
<gene>
    <name evidence="2" type="ORF">FIE12Z_5097</name>
</gene>
<evidence type="ECO:0000313" key="2">
    <source>
        <dbReference type="EMBL" id="RFN50652.1"/>
    </source>
</evidence>
<dbReference type="Proteomes" id="UP000265631">
    <property type="component" value="Unassembled WGS sequence"/>
</dbReference>
<sequence>MAPAPTSTENITPPRSSHGQRDSWGYNLSQKEDFDNDMNAVTSHDFSQRNHFSTQNGNSNSYHSGMDRVGRKVNSHDNLSSAKLHNSVDGAGARHITESKTSPALNGGSWEQTYGPDEGEDEYSRNAVPIDQPPVDEGSKWIHRDKLARIENEELQAAGIYMPRARNQSKQRRGDRDRSRSAMRRGTDASETRSRKNSTAVDARSPETTGEAWDLRTPEEIAEEESNAYFHPNNHKGGSRIPVAKVSPVPISIDRFERASIATRKTSSSPEDERTLTNEKARPGSAHMMKGSDAMSINSNFNSSLPAPKRAATENPSPKKNANGPRKTSGPSKTGTTGTARPKTRSGSIGNSISTTRPSTRSGELSAATKAPEGDPPWMINSYKPDPRLPPDQQLLPTVARRLQQEKWEKEGKFGDVYDKDFRPLNDNALGKEHRDHADRSEEENERKEDGNAPEGEWPLKLEPVRSPTLRAGGYSTMPKISDKPLTSPLPSPRTPLSPNAPISPNAPASEQPKEEQSTEPPVQEPQRPQRQQPADDDSKGGCGCCVVM</sequence>
<dbReference type="AlphaFoldDB" id="A0A395MRU1"/>
<proteinExistence type="predicted"/>
<feature type="compositionally biased region" description="Polar residues" evidence="1">
    <location>
        <begin position="1"/>
        <end position="17"/>
    </location>
</feature>
<protein>
    <recommendedName>
        <fullName evidence="4">TeaA receptor TeaR</fullName>
    </recommendedName>
</protein>
<name>A0A395MRU1_9HYPO</name>
<dbReference type="OrthoDB" id="418495at2759"/>
<feature type="compositionally biased region" description="Polar residues" evidence="1">
    <location>
        <begin position="99"/>
        <end position="112"/>
    </location>
</feature>
<feature type="compositionally biased region" description="Polar residues" evidence="1">
    <location>
        <begin position="39"/>
        <end position="63"/>
    </location>
</feature>